<dbReference type="GO" id="GO:0004497">
    <property type="term" value="F:monooxygenase activity"/>
    <property type="evidence" value="ECO:0007669"/>
    <property type="project" value="TreeGrafter"/>
</dbReference>
<name>A0A2K3KZW5_TRIPR</name>
<accession>A0A2K3KZW5</accession>
<evidence type="ECO:0000256" key="1">
    <source>
        <dbReference type="ARBA" id="ARBA00006765"/>
    </source>
</evidence>
<protein>
    <submittedName>
        <fullName evidence="3">Putative peroxygenase 4-like protein</fullName>
    </submittedName>
</protein>
<evidence type="ECO:0000313" key="3">
    <source>
        <dbReference type="EMBL" id="PNX71817.1"/>
    </source>
</evidence>
<dbReference type="Proteomes" id="UP000236291">
    <property type="component" value="Unassembled WGS sequence"/>
</dbReference>
<feature type="compositionally biased region" description="Low complexity" evidence="2">
    <location>
        <begin position="1"/>
        <end position="11"/>
    </location>
</feature>
<sequence>MSSSPNSSAQSKNIEEGFVGGVEEKKPIPVNENVLQKHAAFFDLNQDGVIYPWETYQAMREIGSGRMLSTAAAVFINVALSQSTRP</sequence>
<feature type="region of interest" description="Disordered" evidence="2">
    <location>
        <begin position="1"/>
        <end position="22"/>
    </location>
</feature>
<gene>
    <name evidence="3" type="ORF">L195_g027703</name>
</gene>
<dbReference type="PANTHER" id="PTHR31495">
    <property type="entry name" value="PEROXYGENASE 3-RELATED"/>
    <property type="match status" value="1"/>
</dbReference>
<evidence type="ECO:0000256" key="2">
    <source>
        <dbReference type="SAM" id="MobiDB-lite"/>
    </source>
</evidence>
<dbReference type="InterPro" id="IPR007736">
    <property type="entry name" value="Caleosin-related"/>
</dbReference>
<dbReference type="AlphaFoldDB" id="A0A2K3KZW5"/>
<dbReference type="Pfam" id="PF05042">
    <property type="entry name" value="Caleosin"/>
    <property type="match status" value="1"/>
</dbReference>
<feature type="non-terminal residue" evidence="3">
    <location>
        <position position="86"/>
    </location>
</feature>
<organism evidence="3 4">
    <name type="scientific">Trifolium pratense</name>
    <name type="common">Red clover</name>
    <dbReference type="NCBI Taxonomy" id="57577"/>
    <lineage>
        <taxon>Eukaryota</taxon>
        <taxon>Viridiplantae</taxon>
        <taxon>Streptophyta</taxon>
        <taxon>Embryophyta</taxon>
        <taxon>Tracheophyta</taxon>
        <taxon>Spermatophyta</taxon>
        <taxon>Magnoliopsida</taxon>
        <taxon>eudicotyledons</taxon>
        <taxon>Gunneridae</taxon>
        <taxon>Pentapetalae</taxon>
        <taxon>rosids</taxon>
        <taxon>fabids</taxon>
        <taxon>Fabales</taxon>
        <taxon>Fabaceae</taxon>
        <taxon>Papilionoideae</taxon>
        <taxon>50 kb inversion clade</taxon>
        <taxon>NPAAA clade</taxon>
        <taxon>Hologalegina</taxon>
        <taxon>IRL clade</taxon>
        <taxon>Trifolieae</taxon>
        <taxon>Trifolium</taxon>
    </lineage>
</organism>
<reference evidence="3 4" key="2">
    <citation type="journal article" date="2017" name="Front. Plant Sci.">
        <title>Gene Classification and Mining of Molecular Markers Useful in Red Clover (Trifolium pratense) Breeding.</title>
        <authorList>
            <person name="Istvanek J."/>
            <person name="Dluhosova J."/>
            <person name="Dluhos P."/>
            <person name="Patkova L."/>
            <person name="Nedelnik J."/>
            <person name="Repkova J."/>
        </authorList>
    </citation>
    <scope>NUCLEOTIDE SEQUENCE [LARGE SCALE GENOMIC DNA]</scope>
    <source>
        <strain evidence="4">cv. Tatra</strain>
        <tissue evidence="3">Young leaves</tissue>
    </source>
</reference>
<comment type="similarity">
    <text evidence="1">Belongs to the caleosin family.</text>
</comment>
<comment type="caution">
    <text evidence="3">The sequence shown here is derived from an EMBL/GenBank/DDBJ whole genome shotgun (WGS) entry which is preliminary data.</text>
</comment>
<proteinExistence type="inferred from homology"/>
<dbReference type="EMBL" id="ASHM01023826">
    <property type="protein sequence ID" value="PNX71817.1"/>
    <property type="molecule type" value="Genomic_DNA"/>
</dbReference>
<reference evidence="3 4" key="1">
    <citation type="journal article" date="2014" name="Am. J. Bot.">
        <title>Genome assembly and annotation for red clover (Trifolium pratense; Fabaceae).</title>
        <authorList>
            <person name="Istvanek J."/>
            <person name="Jaros M."/>
            <person name="Krenek A."/>
            <person name="Repkova J."/>
        </authorList>
    </citation>
    <scope>NUCLEOTIDE SEQUENCE [LARGE SCALE GENOMIC DNA]</scope>
    <source>
        <strain evidence="4">cv. Tatra</strain>
        <tissue evidence="3">Young leaves</tissue>
    </source>
</reference>
<evidence type="ECO:0000313" key="4">
    <source>
        <dbReference type="Proteomes" id="UP000236291"/>
    </source>
</evidence>
<dbReference type="STRING" id="57577.A0A2K3KZW5"/>
<dbReference type="PANTHER" id="PTHR31495:SF15">
    <property type="entry name" value="CALEOSIN"/>
    <property type="match status" value="1"/>
</dbReference>
<dbReference type="GO" id="GO:0005509">
    <property type="term" value="F:calcium ion binding"/>
    <property type="evidence" value="ECO:0007669"/>
    <property type="project" value="TreeGrafter"/>
</dbReference>